<sequence>MMVSSVSYYQPNYMVDNQQADAKTGDQESHKHNNQTQAELKKRYKHELSQEQKLQVIELQKRDIEVRNHEAAHMSAGAGLTTGASYSYQRGPDNKMYAIGGEVGIDTSPGKTPEETLKKAAQIKRAALAPAQPSSADLQVAATATNMEIDAKIEIQNELLKEQKQDKQNDDKTQSNKNQSEQNESNLIQHIYQNKNNPYAQYDYSSRVIGLF</sequence>
<keyword evidence="3" id="KW-1185">Reference proteome</keyword>
<reference evidence="2 3" key="1">
    <citation type="journal article" date="2017" name="Genome Biol. Evol.">
        <title>Comparative Genomic Analysis Identifies a Campylobacter Clade Deficient in Selenium Metabolism.</title>
        <authorList>
            <person name="Miller W.G."/>
            <person name="Yee E."/>
            <person name="Lopes B.S."/>
            <person name="Chapman M.H."/>
            <person name="Huynh S."/>
            <person name="Bono J.L."/>
            <person name="Parker C.T."/>
            <person name="Strachan N.J.C."/>
            <person name="Forbes K.J."/>
        </authorList>
    </citation>
    <scope>NUCLEOTIDE SEQUENCE [LARGE SCALE GENOMIC DNA]</scope>
    <source>
        <strain evidence="2 3">NCTC 13003</strain>
    </source>
</reference>
<evidence type="ECO:0000313" key="2">
    <source>
        <dbReference type="EMBL" id="ARQ98838.1"/>
    </source>
</evidence>
<feature type="region of interest" description="Disordered" evidence="1">
    <location>
        <begin position="17"/>
        <end position="41"/>
    </location>
</feature>
<feature type="compositionally biased region" description="Basic and acidic residues" evidence="1">
    <location>
        <begin position="163"/>
        <end position="174"/>
    </location>
</feature>
<feature type="region of interest" description="Disordered" evidence="1">
    <location>
        <begin position="163"/>
        <end position="183"/>
    </location>
</feature>
<dbReference type="OrthoDB" id="9812722at2"/>
<organism evidence="2 3">
    <name type="scientific">Campylobacter devanensis</name>
    <dbReference type="NCBI Taxonomy" id="3161138"/>
    <lineage>
        <taxon>Bacteria</taxon>
        <taxon>Pseudomonadati</taxon>
        <taxon>Campylobacterota</taxon>
        <taxon>Epsilonproteobacteria</taxon>
        <taxon>Campylobacterales</taxon>
        <taxon>Campylobacteraceae</taxon>
        <taxon>Campylobacter</taxon>
    </lineage>
</organism>
<dbReference type="Pfam" id="PF12118">
    <property type="entry name" value="SprA-related"/>
    <property type="match status" value="1"/>
</dbReference>
<accession>A0A1X9SRL8</accession>
<dbReference type="KEGG" id="cdev:CIGN_0541"/>
<name>A0A1X9SRL8_9BACT</name>
<evidence type="ECO:0000313" key="3">
    <source>
        <dbReference type="Proteomes" id="UP000194309"/>
    </source>
</evidence>
<protein>
    <submittedName>
        <fullName evidence="2">SprA-related family protein</fullName>
    </submittedName>
</protein>
<dbReference type="Proteomes" id="UP000194309">
    <property type="component" value="Chromosome"/>
</dbReference>
<dbReference type="InterPro" id="IPR021973">
    <property type="entry name" value="SprA-related"/>
</dbReference>
<dbReference type="EMBL" id="CP018788">
    <property type="protein sequence ID" value="ARQ98838.1"/>
    <property type="molecule type" value="Genomic_DNA"/>
</dbReference>
<dbReference type="AlphaFoldDB" id="A0A1X9SRL8"/>
<proteinExistence type="predicted"/>
<accession>A0A381D7Z2</accession>
<evidence type="ECO:0000256" key="1">
    <source>
        <dbReference type="SAM" id="MobiDB-lite"/>
    </source>
</evidence>
<gene>
    <name evidence="2" type="ORF">CIGN_0541</name>
</gene>
<dbReference type="STRING" id="1660064.CIGN_0541"/>